<evidence type="ECO:0000313" key="2">
    <source>
        <dbReference type="Proteomes" id="UP001479436"/>
    </source>
</evidence>
<sequence length="86" mass="8968">ILLLKKPSCDVEDVEVEVDADADVGVEEVEDVVALEEAEDALVVADLEEAEGSVVLVVADLVGLEDSAVGDLDGMMTAVEITVEIV</sequence>
<organism evidence="1 2">
    <name type="scientific">Basidiobolus ranarum</name>
    <dbReference type="NCBI Taxonomy" id="34480"/>
    <lineage>
        <taxon>Eukaryota</taxon>
        <taxon>Fungi</taxon>
        <taxon>Fungi incertae sedis</taxon>
        <taxon>Zoopagomycota</taxon>
        <taxon>Entomophthoromycotina</taxon>
        <taxon>Basidiobolomycetes</taxon>
        <taxon>Basidiobolales</taxon>
        <taxon>Basidiobolaceae</taxon>
        <taxon>Basidiobolus</taxon>
    </lineage>
</organism>
<keyword evidence="2" id="KW-1185">Reference proteome</keyword>
<name>A0ABR2VKH0_9FUNG</name>
<dbReference type="Proteomes" id="UP001479436">
    <property type="component" value="Unassembled WGS sequence"/>
</dbReference>
<feature type="non-terminal residue" evidence="1">
    <location>
        <position position="1"/>
    </location>
</feature>
<proteinExistence type="predicted"/>
<reference evidence="1 2" key="1">
    <citation type="submission" date="2023-04" db="EMBL/GenBank/DDBJ databases">
        <title>Genome of Basidiobolus ranarum AG-B5.</title>
        <authorList>
            <person name="Stajich J.E."/>
            <person name="Carter-House D."/>
            <person name="Gryganskyi A."/>
        </authorList>
    </citation>
    <scope>NUCLEOTIDE SEQUENCE [LARGE SCALE GENOMIC DNA]</scope>
    <source>
        <strain evidence="1 2">AG-B5</strain>
    </source>
</reference>
<feature type="non-terminal residue" evidence="1">
    <location>
        <position position="86"/>
    </location>
</feature>
<protein>
    <submittedName>
        <fullName evidence="1">Uncharacterized protein</fullName>
    </submittedName>
</protein>
<comment type="caution">
    <text evidence="1">The sequence shown here is derived from an EMBL/GenBank/DDBJ whole genome shotgun (WGS) entry which is preliminary data.</text>
</comment>
<accession>A0ABR2VKH0</accession>
<gene>
    <name evidence="1" type="ORF">K7432_017366</name>
</gene>
<evidence type="ECO:0000313" key="1">
    <source>
        <dbReference type="EMBL" id="KAK9670849.1"/>
    </source>
</evidence>
<dbReference type="EMBL" id="JASJQH010010563">
    <property type="protein sequence ID" value="KAK9670849.1"/>
    <property type="molecule type" value="Genomic_DNA"/>
</dbReference>